<keyword evidence="2" id="KW-1185">Reference proteome</keyword>
<comment type="caution">
    <text evidence="1">The sequence shown here is derived from an EMBL/GenBank/DDBJ whole genome shotgun (WGS) entry which is preliminary data.</text>
</comment>
<accession>A0AAN7XE31</accession>
<dbReference type="AlphaFoldDB" id="A0AAN7XE31"/>
<dbReference type="Proteomes" id="UP001346869">
    <property type="component" value="Unassembled WGS sequence"/>
</dbReference>
<evidence type="ECO:0000313" key="2">
    <source>
        <dbReference type="Proteomes" id="UP001346869"/>
    </source>
</evidence>
<name>A0AAN7XE31_ELEMC</name>
<dbReference type="EMBL" id="JAUZQC010000015">
    <property type="protein sequence ID" value="KAK5858894.1"/>
    <property type="molecule type" value="Genomic_DNA"/>
</dbReference>
<reference evidence="1 2" key="1">
    <citation type="journal article" date="2023" name="Genes (Basel)">
        <title>Chromosome-Level Genome Assembly and Circadian Gene Repertoire of the Patagonia Blennie Eleginops maclovinus-The Closest Ancestral Proxy of Antarctic Cryonotothenioids.</title>
        <authorList>
            <person name="Cheng C.C."/>
            <person name="Rivera-Colon A.G."/>
            <person name="Minhas B.F."/>
            <person name="Wilson L."/>
            <person name="Rayamajhi N."/>
            <person name="Vargas-Chacoff L."/>
            <person name="Catchen J.M."/>
        </authorList>
    </citation>
    <scope>NUCLEOTIDE SEQUENCE [LARGE SCALE GENOMIC DNA]</scope>
    <source>
        <strain evidence="1">JMC-PN-2008</strain>
    </source>
</reference>
<organism evidence="1 2">
    <name type="scientific">Eleginops maclovinus</name>
    <name type="common">Patagonian blennie</name>
    <name type="synonym">Eleginus maclovinus</name>
    <dbReference type="NCBI Taxonomy" id="56733"/>
    <lineage>
        <taxon>Eukaryota</taxon>
        <taxon>Metazoa</taxon>
        <taxon>Chordata</taxon>
        <taxon>Craniata</taxon>
        <taxon>Vertebrata</taxon>
        <taxon>Euteleostomi</taxon>
        <taxon>Actinopterygii</taxon>
        <taxon>Neopterygii</taxon>
        <taxon>Teleostei</taxon>
        <taxon>Neoteleostei</taxon>
        <taxon>Acanthomorphata</taxon>
        <taxon>Eupercaria</taxon>
        <taxon>Perciformes</taxon>
        <taxon>Notothenioidei</taxon>
        <taxon>Eleginopidae</taxon>
        <taxon>Eleginops</taxon>
    </lineage>
</organism>
<evidence type="ECO:0000313" key="1">
    <source>
        <dbReference type="EMBL" id="KAK5858894.1"/>
    </source>
</evidence>
<sequence>MEATGEYCAASVVFSVVQQKSSVPAKSSRAGRTTRSNTQKTIIQHEILMRKKAGKKNMVKPVCLWKPRKHRALTD</sequence>
<protein>
    <submittedName>
        <fullName evidence="1">Uncharacterized protein</fullName>
    </submittedName>
</protein>
<gene>
    <name evidence="1" type="ORF">PBY51_003003</name>
</gene>
<proteinExistence type="predicted"/>
<reference evidence="1 2" key="2">
    <citation type="journal article" date="2023" name="Mol. Biol. Evol.">
        <title>Genomics of Secondarily Temperate Adaptation in the Only Non-Antarctic Icefish.</title>
        <authorList>
            <person name="Rivera-Colon A.G."/>
            <person name="Rayamajhi N."/>
            <person name="Minhas B.F."/>
            <person name="Madrigal G."/>
            <person name="Bilyk K.T."/>
            <person name="Yoon V."/>
            <person name="Hune M."/>
            <person name="Gregory S."/>
            <person name="Cheng C.H.C."/>
            <person name="Catchen J.M."/>
        </authorList>
    </citation>
    <scope>NUCLEOTIDE SEQUENCE [LARGE SCALE GENOMIC DNA]</scope>
    <source>
        <strain evidence="1">JMC-PN-2008</strain>
    </source>
</reference>